<dbReference type="RefSeq" id="WP_245332666.1">
    <property type="nucleotide sequence ID" value="NZ_LT670817.1"/>
</dbReference>
<dbReference type="PANTHER" id="PTHR46889:SF4">
    <property type="entry name" value="TRANSPOSASE INSO FOR INSERTION SEQUENCE ELEMENT IS911B-RELATED"/>
    <property type="match status" value="1"/>
</dbReference>
<sequence length="328" mass="38179">MVADLFRSRAALEAEIWTLRQQINVLRRTAPKKQTFSSIDRWIFVCLYRLLPGVRDALAIVKPVTVVKWHRAGFRLYWRWKSKARGGRPAVPLQIRKLIREMSIANPLWGAPRIHGELLKLGIEIGQTSVAKYMVRRRHPPSQGWRTFIRNHADGIAAMDLFVVPTISFRLLYGLLIMGHGRRHILWFGVTAHPTPEWIANQVTEACGWEQAPRYLIRDRDGAYGEVFIRRLQSMGIRDRPTSPRSPWQNGYAERLIGSIRRECLDHVVVLSERHLRHLLLSYMKYYNEMRTHLSMEKDTPVPRAVERAGHINCRPVLGGLHHQYVRI</sequence>
<dbReference type="Pfam" id="PF13683">
    <property type="entry name" value="rve_3"/>
    <property type="match status" value="1"/>
</dbReference>
<organism evidence="2 3">
    <name type="scientific">Bradyrhizobium erythrophlei</name>
    <dbReference type="NCBI Taxonomy" id="1437360"/>
    <lineage>
        <taxon>Bacteria</taxon>
        <taxon>Pseudomonadati</taxon>
        <taxon>Pseudomonadota</taxon>
        <taxon>Alphaproteobacteria</taxon>
        <taxon>Hyphomicrobiales</taxon>
        <taxon>Nitrobacteraceae</taxon>
        <taxon>Bradyrhizobium</taxon>
    </lineage>
</organism>
<dbReference type="AlphaFoldDB" id="A0A1M5RM55"/>
<proteinExistence type="predicted"/>
<gene>
    <name evidence="2" type="ORF">SAMN05443248_4283</name>
</gene>
<name>A0A1M5RM55_9BRAD</name>
<dbReference type="InterPro" id="IPR001584">
    <property type="entry name" value="Integrase_cat-core"/>
</dbReference>
<dbReference type="InterPro" id="IPR050900">
    <property type="entry name" value="Transposase_IS3/IS150/IS904"/>
</dbReference>
<evidence type="ECO:0000313" key="3">
    <source>
        <dbReference type="Proteomes" id="UP000189796"/>
    </source>
</evidence>
<evidence type="ECO:0000259" key="1">
    <source>
        <dbReference type="PROSITE" id="PS50994"/>
    </source>
</evidence>
<accession>A0A1M5RM55</accession>
<dbReference type="PROSITE" id="PS50994">
    <property type="entry name" value="INTEGRASE"/>
    <property type="match status" value="1"/>
</dbReference>
<dbReference type="PANTHER" id="PTHR46889">
    <property type="entry name" value="TRANSPOSASE INSF FOR INSERTION SEQUENCE IS3B-RELATED"/>
    <property type="match status" value="1"/>
</dbReference>
<reference evidence="2 3" key="1">
    <citation type="submission" date="2016-11" db="EMBL/GenBank/DDBJ databases">
        <authorList>
            <person name="Jaros S."/>
            <person name="Januszkiewicz K."/>
            <person name="Wedrychowicz H."/>
        </authorList>
    </citation>
    <scope>NUCLEOTIDE SEQUENCE [LARGE SCALE GENOMIC DNA]</scope>
    <source>
        <strain evidence="2 3">GAS138</strain>
    </source>
</reference>
<dbReference type="Proteomes" id="UP000189796">
    <property type="component" value="Chromosome I"/>
</dbReference>
<dbReference type="GO" id="GO:0003676">
    <property type="term" value="F:nucleic acid binding"/>
    <property type="evidence" value="ECO:0007669"/>
    <property type="project" value="InterPro"/>
</dbReference>
<dbReference type="Gene3D" id="3.30.420.10">
    <property type="entry name" value="Ribonuclease H-like superfamily/Ribonuclease H"/>
    <property type="match status" value="1"/>
</dbReference>
<dbReference type="InterPro" id="IPR036397">
    <property type="entry name" value="RNaseH_sf"/>
</dbReference>
<evidence type="ECO:0000313" key="2">
    <source>
        <dbReference type="EMBL" id="SHH27239.1"/>
    </source>
</evidence>
<dbReference type="EMBL" id="LT670817">
    <property type="protein sequence ID" value="SHH27239.1"/>
    <property type="molecule type" value="Genomic_DNA"/>
</dbReference>
<dbReference type="InterPro" id="IPR012337">
    <property type="entry name" value="RNaseH-like_sf"/>
</dbReference>
<dbReference type="GO" id="GO:0015074">
    <property type="term" value="P:DNA integration"/>
    <property type="evidence" value="ECO:0007669"/>
    <property type="project" value="InterPro"/>
</dbReference>
<protein>
    <submittedName>
        <fullName evidence="2">Integrase core domain-containing protein</fullName>
    </submittedName>
</protein>
<feature type="domain" description="Integrase catalytic" evidence="1">
    <location>
        <begin position="137"/>
        <end position="309"/>
    </location>
</feature>
<dbReference type="SUPFAM" id="SSF53098">
    <property type="entry name" value="Ribonuclease H-like"/>
    <property type="match status" value="1"/>
</dbReference>